<dbReference type="OrthoDB" id="2179558at2"/>
<dbReference type="STRING" id="862908.BMS_1051"/>
<dbReference type="RefSeq" id="WP_014243719.1">
    <property type="nucleotide sequence ID" value="NC_016620.1"/>
</dbReference>
<protein>
    <submittedName>
        <fullName evidence="2">Uncharacterized protein</fullName>
    </submittedName>
</protein>
<sequence length="470" mass="53578">MSKFHIISVGFTIPFSDYDYLRFSDQKSLSDADIVVLSPAINEFNNNEYFIGSTCFQGLDSLSNNQSFNLKRDTKFWQREVIEYLNSGKTIFMVMDKPQGLYVATGEKRTSGTGRNQKVINIVDSYKQFQVIPDEVGSLRSSSGNKIILDDKKSIYRSFFEKFKGFMDYEVILEDFPGEKVFLQNTTKKCLGGHLKVGSGNLVILPRVYFDEEEFTTYEGVNERWSDDGEKLSKIFIKELIGIHKTLIGEEDQGSIPEWLSKSQFSLSTIEKTEDKISVINKKIEELQEEKELHMAELHQLRLPQLLLYGKGKLLEEAVRTSLRSMEFDVTNYDNGDSEFDIVIESSEGRAIGEVEGRDNKQIAVKKYSQLLRNIGEDFERDEVEVMAKGVLFGNAFRITTPEERGIQFTEKCLSGAKSKDIALINTSDLFLIYQYLSNKKDKAFAAKCRKAILNGKGLVSFPNIPNKKK</sequence>
<dbReference type="Proteomes" id="UP000008963">
    <property type="component" value="Chromosome"/>
</dbReference>
<feature type="coiled-coil region" evidence="1">
    <location>
        <begin position="270"/>
        <end position="297"/>
    </location>
</feature>
<dbReference type="HOGENOM" id="CLU_566026_0_0_7"/>
<dbReference type="AlphaFoldDB" id="E1WXX8"/>
<evidence type="ECO:0000313" key="3">
    <source>
        <dbReference type="Proteomes" id="UP000008963"/>
    </source>
</evidence>
<organism evidence="2 3">
    <name type="scientific">Halobacteriovorax marinus (strain ATCC BAA-682 / DSM 15412 / SJ)</name>
    <name type="common">Bacteriovorax marinus</name>
    <dbReference type="NCBI Taxonomy" id="862908"/>
    <lineage>
        <taxon>Bacteria</taxon>
        <taxon>Pseudomonadati</taxon>
        <taxon>Bdellovibrionota</taxon>
        <taxon>Bacteriovoracia</taxon>
        <taxon>Bacteriovoracales</taxon>
        <taxon>Halobacteriovoraceae</taxon>
        <taxon>Halobacteriovorax</taxon>
    </lineage>
</organism>
<name>E1WXX8_HALMS</name>
<evidence type="ECO:0000256" key="1">
    <source>
        <dbReference type="SAM" id="Coils"/>
    </source>
</evidence>
<dbReference type="KEGG" id="bmx:BMS_1051"/>
<keyword evidence="1" id="KW-0175">Coiled coil</keyword>
<reference evidence="3" key="1">
    <citation type="journal article" date="2013" name="ISME J.">
        <title>A small predatory core genome in the divergent marine Bacteriovorax marinus SJ and the terrestrial Bdellovibrio bacteriovorus.</title>
        <authorList>
            <person name="Crossman L.C."/>
            <person name="Chen H."/>
            <person name="Cerdeno-Tarraga A.M."/>
            <person name="Brooks K."/>
            <person name="Quail M.A."/>
            <person name="Pineiro S.A."/>
            <person name="Hobley L."/>
            <person name="Sockett R.E."/>
            <person name="Bentley S.D."/>
            <person name="Parkhill J."/>
            <person name="Williams H.N."/>
            <person name="Stine O.C."/>
        </authorList>
    </citation>
    <scope>NUCLEOTIDE SEQUENCE [LARGE SCALE GENOMIC DNA]</scope>
    <source>
        <strain evidence="3">ATCC BAA-682 / DSM 15412 / SJ</strain>
    </source>
</reference>
<keyword evidence="3" id="KW-1185">Reference proteome</keyword>
<dbReference type="PATRIC" id="fig|862908.3.peg.1002"/>
<dbReference type="eggNOG" id="ENOG502Z8IR">
    <property type="taxonomic scope" value="Bacteria"/>
</dbReference>
<dbReference type="EMBL" id="FQ312005">
    <property type="protein sequence ID" value="CBW25935.1"/>
    <property type="molecule type" value="Genomic_DNA"/>
</dbReference>
<accession>E1WXX8</accession>
<gene>
    <name evidence="2" type="ordered locus">BMS_1051</name>
</gene>
<evidence type="ECO:0000313" key="2">
    <source>
        <dbReference type="EMBL" id="CBW25935.1"/>
    </source>
</evidence>
<proteinExistence type="predicted"/>